<feature type="transmembrane region" description="Helical" evidence="10">
    <location>
        <begin position="179"/>
        <end position="201"/>
    </location>
</feature>
<keyword evidence="6 10" id="KW-0472">Membrane</keyword>
<keyword evidence="13" id="KW-1185">Reference proteome</keyword>
<feature type="transmembrane region" description="Helical" evidence="10">
    <location>
        <begin position="368"/>
        <end position="392"/>
    </location>
</feature>
<keyword evidence="3 10" id="KW-0812">Transmembrane</keyword>
<dbReference type="Pfam" id="PF01490">
    <property type="entry name" value="Aa_trans"/>
    <property type="match status" value="1"/>
</dbReference>
<evidence type="ECO:0000256" key="2">
    <source>
        <dbReference type="ARBA" id="ARBA00012825"/>
    </source>
</evidence>
<evidence type="ECO:0000256" key="8">
    <source>
        <dbReference type="PROSITE-ProRule" id="PRU00104"/>
    </source>
</evidence>
<feature type="transmembrane region" description="Helical" evidence="10">
    <location>
        <begin position="443"/>
        <end position="461"/>
    </location>
</feature>
<reference evidence="12 13" key="1">
    <citation type="submission" date="2024-02" db="EMBL/GenBank/DDBJ databases">
        <authorList>
            <person name="Chen Y."/>
            <person name="Shah S."/>
            <person name="Dougan E. K."/>
            <person name="Thang M."/>
            <person name="Chan C."/>
        </authorList>
    </citation>
    <scope>NUCLEOTIDE SEQUENCE [LARGE SCALE GENOMIC DNA]</scope>
</reference>
<accession>A0ABP0PLZ7</accession>
<organism evidence="12 13">
    <name type="scientific">Durusdinium trenchii</name>
    <dbReference type="NCBI Taxonomy" id="1381693"/>
    <lineage>
        <taxon>Eukaryota</taxon>
        <taxon>Sar</taxon>
        <taxon>Alveolata</taxon>
        <taxon>Dinophyceae</taxon>
        <taxon>Suessiales</taxon>
        <taxon>Symbiodiniaceae</taxon>
        <taxon>Durusdinium</taxon>
    </lineage>
</organism>
<protein>
    <recommendedName>
        <fullName evidence="2">magnesium chelatase</fullName>
        <ecNumber evidence="2">6.6.1.1</ecNumber>
    </recommendedName>
</protein>
<dbReference type="InterPro" id="IPR013057">
    <property type="entry name" value="AA_transpt_TM"/>
</dbReference>
<dbReference type="Proteomes" id="UP001642484">
    <property type="component" value="Unassembled WGS sequence"/>
</dbReference>
<proteinExistence type="predicted"/>
<dbReference type="InterPro" id="IPR000569">
    <property type="entry name" value="HECT_dom"/>
</dbReference>
<dbReference type="PANTHER" id="PTHR32039:SF9">
    <property type="entry name" value="MAGNESIUM-CHELATASE SUBUNIT CHLI-2, CHLOROPLASTIC"/>
    <property type="match status" value="1"/>
</dbReference>
<dbReference type="Gene3D" id="3.30.2160.10">
    <property type="entry name" value="Hect, E3 ligase catalytic domain"/>
    <property type="match status" value="1"/>
</dbReference>
<dbReference type="Gene3D" id="3.90.1750.10">
    <property type="entry name" value="Hect, E3 ligase catalytic domains"/>
    <property type="match status" value="1"/>
</dbReference>
<dbReference type="EC" id="6.6.1.1" evidence="2"/>
<keyword evidence="4 8" id="KW-0833">Ubl conjugation pathway</keyword>
<name>A0ABP0PLZ7_9DINO</name>
<evidence type="ECO:0000256" key="6">
    <source>
        <dbReference type="ARBA" id="ARBA00023136"/>
    </source>
</evidence>
<dbReference type="Pfam" id="PF00632">
    <property type="entry name" value="HECT"/>
    <property type="match status" value="1"/>
</dbReference>
<dbReference type="InterPro" id="IPR041628">
    <property type="entry name" value="ChlI/MoxR_AAA_lid"/>
</dbReference>
<gene>
    <name evidence="12" type="ORF">CCMP2556_LOCUS37324</name>
</gene>
<dbReference type="SMART" id="SM00119">
    <property type="entry name" value="HECTc"/>
    <property type="match status" value="1"/>
</dbReference>
<comment type="caution">
    <text evidence="12">The sequence shown here is derived from an EMBL/GenBank/DDBJ whole genome shotgun (WGS) entry which is preliminary data.</text>
</comment>
<keyword evidence="5 10" id="KW-1133">Transmembrane helix</keyword>
<evidence type="ECO:0000256" key="3">
    <source>
        <dbReference type="ARBA" id="ARBA00022692"/>
    </source>
</evidence>
<evidence type="ECO:0000256" key="1">
    <source>
        <dbReference type="ARBA" id="ARBA00004370"/>
    </source>
</evidence>
<evidence type="ECO:0000256" key="4">
    <source>
        <dbReference type="ARBA" id="ARBA00022786"/>
    </source>
</evidence>
<dbReference type="SUPFAM" id="SSF56204">
    <property type="entry name" value="Hect, E3 ligase catalytic domain"/>
    <property type="match status" value="1"/>
</dbReference>
<dbReference type="InterPro" id="IPR045006">
    <property type="entry name" value="CHLI-like"/>
</dbReference>
<evidence type="ECO:0000313" key="13">
    <source>
        <dbReference type="Proteomes" id="UP001642484"/>
    </source>
</evidence>
<evidence type="ECO:0000256" key="9">
    <source>
        <dbReference type="SAM" id="MobiDB-lite"/>
    </source>
</evidence>
<feature type="transmembrane region" description="Helical" evidence="10">
    <location>
        <begin position="108"/>
        <end position="127"/>
    </location>
</feature>
<feature type="transmembrane region" description="Helical" evidence="10">
    <location>
        <begin position="329"/>
        <end position="347"/>
    </location>
</feature>
<dbReference type="InterPro" id="IPR035983">
    <property type="entry name" value="Hect_E3_ubiquitin_ligase"/>
</dbReference>
<dbReference type="Pfam" id="PF17863">
    <property type="entry name" value="AAA_lid_2"/>
    <property type="match status" value="1"/>
</dbReference>
<feature type="region of interest" description="Disordered" evidence="9">
    <location>
        <begin position="1597"/>
        <end position="1618"/>
    </location>
</feature>
<feature type="region of interest" description="Disordered" evidence="9">
    <location>
        <begin position="594"/>
        <end position="633"/>
    </location>
</feature>
<evidence type="ECO:0000256" key="7">
    <source>
        <dbReference type="ARBA" id="ARBA00023444"/>
    </source>
</evidence>
<dbReference type="InterPro" id="IPR027417">
    <property type="entry name" value="P-loop_NTPase"/>
</dbReference>
<evidence type="ECO:0000256" key="10">
    <source>
        <dbReference type="SAM" id="Phobius"/>
    </source>
</evidence>
<feature type="region of interest" description="Disordered" evidence="9">
    <location>
        <begin position="1554"/>
        <end position="1581"/>
    </location>
</feature>
<feature type="transmembrane region" description="Helical" evidence="10">
    <location>
        <begin position="412"/>
        <end position="431"/>
    </location>
</feature>
<feature type="compositionally biased region" description="Basic and acidic residues" evidence="9">
    <location>
        <begin position="1603"/>
        <end position="1618"/>
    </location>
</feature>
<dbReference type="Gene3D" id="3.30.2410.10">
    <property type="entry name" value="Hect, E3 ligase catalytic domain"/>
    <property type="match status" value="1"/>
</dbReference>
<evidence type="ECO:0000256" key="5">
    <source>
        <dbReference type="ARBA" id="ARBA00022989"/>
    </source>
</evidence>
<comment type="subcellular location">
    <subcellularLocation>
        <location evidence="1">Membrane</location>
    </subcellularLocation>
</comment>
<feature type="transmembrane region" description="Helical" evidence="10">
    <location>
        <begin position="133"/>
        <end position="158"/>
    </location>
</feature>
<dbReference type="Gene3D" id="3.40.50.300">
    <property type="entry name" value="P-loop containing nucleotide triphosphate hydrolases"/>
    <property type="match status" value="1"/>
</dbReference>
<feature type="transmembrane region" description="Helical" evidence="10">
    <location>
        <begin position="245"/>
        <end position="263"/>
    </location>
</feature>
<comment type="pathway">
    <text evidence="7">Porphyrin-containing compound metabolism.</text>
</comment>
<sequence>MAMQDFGTFVCHPKPHVLHSQESSAGAHATPNPIVRSAAIVPTPPGDLLARRRRAAPMELRPAAKKPLLPKATKDKTLPPLWLNPRGVTYGQDKGWSSFSEGSAGGSLALLISAAIGTGVLALPYGVSCVGIWGSLALFAFAGVFTYYSNTILFDCVLETSHGSYGQLMSDILGKYGGMTLDLFVFVEGLGAVATYVVFIMDYVPQVCELWGEDVWCTDKLNVLAAATLVIWPLSCLKGLSALRYTSTCSIATIVFTCLVVFFKAPSHFAAQEATLQQVLSQARWNRSSFQVLSMACFAFMTHTNSPEIALRFAGGPSAAKQVLRAQTAVLWAVYCGIAVCGYLSFLEDTKQDFLTNYDVQDKLIVMCRCLLSVTLVFACPLNMFPAVQALFNVLEHFRPPHRHHEGLYENDLVRVPVSTLAFAITLGVALKSPHVADLISTISAYFSSPLMFAFPAVMHWKILRRTSNTLPVLLLSITVHAAQRRRSKLSKAPMARTTEVTALGSDTARALGKPRTVRRAEADAAEGEFAKPFPFSAVVGRGTQWTRERSGLLRGSGASGMLKETLPGQEEIKLALLLNLAFQSQTFSRRFADAEPRAGRQVDPSIGGVMISGDRGTGKSTTVRGMAGGPEKREGKVRLLPNIDVARHLSRPRRGVESDPYNSSAEDVSLMSEEVQERVEKGEKLKVTQKWFPYVRCHPVPDTAPERRTPFVELPLGATEDEPGVPTLVEFDRVTGTIDIERALKEAGKAFEPGILARVNRGILYIDEAMMWALLGGGTELCNLLDDQLVDVLLDSAAGGVNTVEREGVSVRHPARFVLIGTSHPDEGDLRPQLLDRFGLTCSIRTALAADRRKEVLSRAYEWSQNPEKIEAQWASTDRNQKCAQTRGSARKNVKMPRELALVISKICSKLWSPVRAQRRWTPRRHRHQPSGVSRAEGNVAKGRAWRERTRALAALEKRTEVTEEDVRRVTVLCLQHRLRKDVVSDTLDNTALVVKAQRPALAGGKTRGGNTISPVHISLLTARRNFPCGYRRRQALLQEMGKGPPPIRPVMKFLESSYENVVSSEDPQIVADGAKITFAAEAFLDQSRSVGFKAPDGHLYCCAPIGSHAEAEAPVNFWAVGVDCCDLSGRFECDAAPKQTGEPSRAGAARRGAETRHVRADSLRHVWEDIWGCEALEDFLAQAAMVATKSRVPTSPKPVMARPRKGMNKVVEMNDFCARMVVDDLIQNALKEDAVAAAEELQCESEDEGSVVEAYDDYDEDDVVSLSGEADSDEEEVETFNMVCQVAKRAVTQSLHQAKWISSSAPVVRQIQTLPADAWQAIHARFQVNSISSSAAVGRQIQTLPAEAWQAIHARFQVNSISSSAAVGRQIQTLPADAWQAIHARFQVAPVAPQVGMHLIKTLPSTAWDAIHQRFHPQAAGIGSRAPRQIQTLPADAWQAIHARFQVAPVPQVGMHLKTLPSTAWDAIHQRFQVLGEVSRSSKTQLPFHMSPSVGTWMVPHFKPRELVKEVKEETVAKIEVKEEVKKTTQPLPFHMSPSVGTWMVPHFKPRDLAPAPPAAPAAVEPKESEPARRISTAKSKRRIIGAIVPAAPAPDAVAPTEKRPENPAPPAEKRPMNWFMAGSVSNGLRQREVMTFNMADEEDKEEKRMKRKSSLTNMFQAMGSAQLIRMDVDDDDEATFESLRNRSRQGGSAGTSPATSAMALDLGLDMKKDRLGSSMGARHGSLGALRKTPSASRLVALPALQKGVKHRSMNSSLTPKTDPVIILDDLSRRLSFIGEDRHFPTWVCLEWAVVYVGKVEQKGRAERCPAMAAWLGTLIAPRQYLEPPEATLDHRHVSLGSRASATTISSSPPLFHDEKPRGGDQQPLLAGIYRWKNRSDNRRALPPVVSLFSLAKTQPEGCPSPSKRWRRAVARVCAQKAVLHALEPEPAWREWRPYVALLVSGFFFSPISQAILVTSVDVSRAGPGTNAWRRAGLRAYWWWPLLWWRGLKEVLASALSLRTLPRYLTSSALFAVHDAVTRGRTHWVEQATDVGAARPKQPFWRCFFVETCCGLLGAQLSLEYMRGSLSSFLDGGSSAPSWVFRCPSMLGLGACAAAARSVVVSTGGRRPGLQSICSWLEFFLEVAAERQGALHLGYHCPLGSYLGVVLWGILNFLPWGLMVIPCKRLVEHIFGPDPIVAQKAALCRVSRDLMQSERGRSELAEAPQRAHEFFASMEISSLWWRVRAIRGTHQLLRRLQLPMREALAEPPCSGWDAAQDQLDELLLQLAARRGEDLKALLQEEDGTVNEQCVVQVFDSATAPVTVRRNDMVRSALTQIAERSVDDLLLGITALHFPGLQETELTNMLGLRVQFMGEDAVDMGGVRKEFMDCFAEALTKEEGGSPLSLVEPLNLLGLGADSTWRPLACDEDERGYLWALGRLLALAFLYRCPCPIQLSLLVFKCILGVPLRPGDVRQLDVDFWNHRVRPILKPGGVEERQTSLKHWGMDPLTFTSADGRELMPDGHTTLVTEQNKEDYAQLLCEDFLIGSIRPEISCLMLGFHELVPEDLLSASSLDAEQLRMLICGTNELDVDEWEENAITEGSPEVVGWFFDWLRKQSALARSKMLAFVTGSSVLPCGWQGLRDPQGRYLPFRVQVEGNPSALPSAHTCTNLLVLPPVGERFQLESKLAKVLEFAGREMLLA</sequence>
<evidence type="ECO:0000313" key="12">
    <source>
        <dbReference type="EMBL" id="CAK9075755.1"/>
    </source>
</evidence>
<dbReference type="PROSITE" id="PS50237">
    <property type="entry name" value="HECT"/>
    <property type="match status" value="1"/>
</dbReference>
<dbReference type="PANTHER" id="PTHR32039">
    <property type="entry name" value="MAGNESIUM-CHELATASE SUBUNIT CHLI"/>
    <property type="match status" value="1"/>
</dbReference>
<feature type="domain" description="HECT" evidence="11">
    <location>
        <begin position="2343"/>
        <end position="2687"/>
    </location>
</feature>
<dbReference type="Gene3D" id="1.10.8.80">
    <property type="entry name" value="Magnesium chelatase subunit I, C-Terminal domain"/>
    <property type="match status" value="1"/>
</dbReference>
<dbReference type="EMBL" id="CAXAMN010023184">
    <property type="protein sequence ID" value="CAK9075755.1"/>
    <property type="molecule type" value="Genomic_DNA"/>
</dbReference>
<feature type="region of interest" description="Disordered" evidence="9">
    <location>
        <begin position="923"/>
        <end position="942"/>
    </location>
</feature>
<dbReference type="SUPFAM" id="SSF52540">
    <property type="entry name" value="P-loop containing nucleoside triphosphate hydrolases"/>
    <property type="match status" value="1"/>
</dbReference>
<evidence type="ECO:0000259" key="11">
    <source>
        <dbReference type="PROSITE" id="PS50237"/>
    </source>
</evidence>
<feature type="active site" description="Glycyl thioester intermediate" evidence="8">
    <location>
        <position position="2654"/>
    </location>
</feature>